<dbReference type="PANTHER" id="PTHR21198:SF7">
    <property type="entry name" value="ASPARTATE-GLUTAMATE RACEMASE FAMILY"/>
    <property type="match status" value="1"/>
</dbReference>
<dbReference type="Pfam" id="PF01177">
    <property type="entry name" value="Asp_Glu_race"/>
    <property type="match status" value="1"/>
</dbReference>
<sequence>MKHFFAILGGMGTLATTNFLVELNRHFHPDSDQAYFDYLLVNHATIPDRTDYILDHSNPNPAEALLEDIKQITPLRPDFFVMPCNTAHYFFDELQQATDIPLVSMLTLVADELKRTLPAGAKVGLFATKGTVRSKLYADLVTKAGFEIVEPSEDLQQAITSLIYDDVKEHSQANLKLYEEILEEFKALSVATTILGCTEVSYVNSHDPIRQYPIIDAEKLLVKETIRLAHITQKK</sequence>
<dbReference type="GO" id="GO:0047661">
    <property type="term" value="F:amino-acid racemase activity"/>
    <property type="evidence" value="ECO:0007669"/>
    <property type="project" value="InterPro"/>
</dbReference>
<evidence type="ECO:0000313" key="3">
    <source>
        <dbReference type="EMBL" id="HCS93561.1"/>
    </source>
</evidence>
<dbReference type="NCBIfam" id="TIGR00035">
    <property type="entry name" value="asp_race"/>
    <property type="match status" value="1"/>
</dbReference>
<name>A0A3D4S6H7_9ENTE</name>
<reference evidence="3 4" key="1">
    <citation type="journal article" date="2018" name="Nat. Biotechnol.">
        <title>A standardized bacterial taxonomy based on genome phylogeny substantially revises the tree of life.</title>
        <authorList>
            <person name="Parks D.H."/>
            <person name="Chuvochina M."/>
            <person name="Waite D.W."/>
            <person name="Rinke C."/>
            <person name="Skarshewski A."/>
            <person name="Chaumeil P.A."/>
            <person name="Hugenholtz P."/>
        </authorList>
    </citation>
    <scope>NUCLEOTIDE SEQUENCE [LARGE SCALE GENOMIC DNA]</scope>
    <source>
        <strain evidence="3">UBA11306</strain>
    </source>
</reference>
<organism evidence="3 4">
    <name type="scientific">Bavariicoccus seileri</name>
    <dbReference type="NCBI Taxonomy" id="549685"/>
    <lineage>
        <taxon>Bacteria</taxon>
        <taxon>Bacillati</taxon>
        <taxon>Bacillota</taxon>
        <taxon>Bacilli</taxon>
        <taxon>Lactobacillales</taxon>
        <taxon>Enterococcaceae</taxon>
        <taxon>Bavariicoccus</taxon>
    </lineage>
</organism>
<dbReference type="Gene3D" id="3.40.50.1860">
    <property type="match status" value="2"/>
</dbReference>
<dbReference type="InterPro" id="IPR001920">
    <property type="entry name" value="Asp/Glu_race"/>
</dbReference>
<evidence type="ECO:0000256" key="1">
    <source>
        <dbReference type="ARBA" id="ARBA00007847"/>
    </source>
</evidence>
<dbReference type="PANTHER" id="PTHR21198">
    <property type="entry name" value="GLUTAMATE RACEMASE"/>
    <property type="match status" value="1"/>
</dbReference>
<dbReference type="InterPro" id="IPR018187">
    <property type="entry name" value="Asp/Glu_racemase_AS_1"/>
</dbReference>
<dbReference type="InterPro" id="IPR015942">
    <property type="entry name" value="Asp/Glu/hydantoin_racemase"/>
</dbReference>
<comment type="caution">
    <text evidence="3">The sequence shown here is derived from an EMBL/GenBank/DDBJ whole genome shotgun (WGS) entry which is preliminary data.</text>
</comment>
<evidence type="ECO:0000313" key="4">
    <source>
        <dbReference type="Proteomes" id="UP000262195"/>
    </source>
</evidence>
<comment type="similarity">
    <text evidence="1">Belongs to the aspartate/glutamate racemases family.</text>
</comment>
<keyword evidence="2" id="KW-0413">Isomerase</keyword>
<dbReference type="STRING" id="1121105.GCA_000421665_00157"/>
<dbReference type="SUPFAM" id="SSF53681">
    <property type="entry name" value="Aspartate/glutamate racemase"/>
    <property type="match status" value="2"/>
</dbReference>
<gene>
    <name evidence="3" type="ORF">DIW15_02485</name>
</gene>
<protein>
    <submittedName>
        <fullName evidence="3">Amino acid racemase</fullName>
    </submittedName>
</protein>
<dbReference type="RefSeq" id="WP_022795455.1">
    <property type="nucleotide sequence ID" value="NZ_JBQEAI010000001.1"/>
</dbReference>
<dbReference type="AlphaFoldDB" id="A0A3D4S6H7"/>
<proteinExistence type="inferred from homology"/>
<evidence type="ECO:0000256" key="2">
    <source>
        <dbReference type="ARBA" id="ARBA00023235"/>
    </source>
</evidence>
<dbReference type="EMBL" id="DQHO01000016">
    <property type="protein sequence ID" value="HCS93561.1"/>
    <property type="molecule type" value="Genomic_DNA"/>
</dbReference>
<dbReference type="Proteomes" id="UP000262195">
    <property type="component" value="Unassembled WGS sequence"/>
</dbReference>
<dbReference type="PROSITE" id="PS00923">
    <property type="entry name" value="ASP_GLU_RACEMASE_1"/>
    <property type="match status" value="1"/>
</dbReference>
<accession>A0A3D4S6H7</accession>
<dbReference type="InterPro" id="IPR004380">
    <property type="entry name" value="Asp_race"/>
</dbReference>